<evidence type="ECO:0000256" key="1">
    <source>
        <dbReference type="SAM" id="MobiDB-lite"/>
    </source>
</evidence>
<comment type="caution">
    <text evidence="3">The sequence shown here is derived from an EMBL/GenBank/DDBJ whole genome shotgun (WGS) entry which is preliminary data.</text>
</comment>
<dbReference type="InterPro" id="IPR013780">
    <property type="entry name" value="Glyco_hydro_b"/>
</dbReference>
<reference evidence="3 4" key="1">
    <citation type="submission" date="2021-01" db="EMBL/GenBank/DDBJ databases">
        <title>Whole genome shotgun sequence of Plantactinospora mayteni NBRC 109088.</title>
        <authorList>
            <person name="Komaki H."/>
            <person name="Tamura T."/>
        </authorList>
    </citation>
    <scope>NUCLEOTIDE SEQUENCE [LARGE SCALE GENOMIC DNA]</scope>
    <source>
        <strain evidence="3 4">NBRC 109088</strain>
    </source>
</reference>
<dbReference type="Gene3D" id="2.60.40.1180">
    <property type="entry name" value="Golgi alpha-mannosidase II"/>
    <property type="match status" value="1"/>
</dbReference>
<dbReference type="Proteomes" id="UP000621500">
    <property type="component" value="Unassembled WGS sequence"/>
</dbReference>
<feature type="domain" description="Alpha-L-arabinofuranosidase 1 catalytic" evidence="2">
    <location>
        <begin position="70"/>
        <end position="214"/>
    </location>
</feature>
<dbReference type="SUPFAM" id="SSF51011">
    <property type="entry name" value="Glycosyl hydrolase domain"/>
    <property type="match status" value="1"/>
</dbReference>
<dbReference type="Pfam" id="PF22848">
    <property type="entry name" value="ASD1_dom"/>
    <property type="match status" value="1"/>
</dbReference>
<feature type="region of interest" description="Disordered" evidence="1">
    <location>
        <begin position="250"/>
        <end position="269"/>
    </location>
</feature>
<proteinExistence type="predicted"/>
<organism evidence="3 4">
    <name type="scientific">Plantactinospora mayteni</name>
    <dbReference type="NCBI Taxonomy" id="566021"/>
    <lineage>
        <taxon>Bacteria</taxon>
        <taxon>Bacillati</taxon>
        <taxon>Actinomycetota</taxon>
        <taxon>Actinomycetes</taxon>
        <taxon>Micromonosporales</taxon>
        <taxon>Micromonosporaceae</taxon>
        <taxon>Plantactinospora</taxon>
    </lineage>
</organism>
<dbReference type="InterPro" id="IPR055235">
    <property type="entry name" value="ASD1_cat"/>
</dbReference>
<sequence>MTLSGFGVVGSHPAAADTATITLYAGGGGDDQGDVFTAILGANHRYTFDGYGTWEPAAGRAVPDVAAKAQRMGMKLLRWPGGTVGNTVWWKGTIGSNRMCQRDGRIGPFGGLGNAANPADDVLLARYPAYGLDEHMTFTRAIGAEAQIMVPMTIGNPIDAADLVEYTNTPAGDGVNPNGGTDWAEVRAANGHPEPYGVTRWELGNEHYHADQRYWMSQDDPSSPTPRRAAIEQYIKGGDRRITGEGLGKLAQRDDSGNPCAGSTGTKASDGTAGQVFNINYPSAVVDTFTLRVNGVTWRRVASLETAGPHDRVYVLRPHVGEVAFGDGVHGAIPPAGTTVVADYTSTHLGFVDFYARMKAVDPDIDVCASWGAVNFPSWFKQLAPAGSRYDCLTAHPYTHFEGQQRNDWDSAVEAHDWHMLSSWDQRQFVVDLREAVNANTSAPHPFIAISEYGALWGPNQPFRNYASSMTHALYMADQWINWLELGVPWAEGNDFSSDGWYTLLGPAGKGFVFSAEAATREAVKPMFEARGKRIRHTVSGTPLRDPPDAEMCDHPTPPLARCDDSYEKLNVTATRGSAGAVYVMVVNRSPVAGDTITAQLVVNGFVGNGAGEVRQVAPSSFTAYNDDVAPTTVSMAASTRSVDPNGFTATFPPHSVTLFRLSPGSDL</sequence>
<gene>
    <name evidence="3" type="ORF">Pma05_68200</name>
</gene>
<dbReference type="Gene3D" id="3.20.20.80">
    <property type="entry name" value="Glycosidases"/>
    <property type="match status" value="2"/>
</dbReference>
<keyword evidence="4" id="KW-1185">Reference proteome</keyword>
<evidence type="ECO:0000313" key="3">
    <source>
        <dbReference type="EMBL" id="GIH00248.1"/>
    </source>
</evidence>
<evidence type="ECO:0000313" key="4">
    <source>
        <dbReference type="Proteomes" id="UP000621500"/>
    </source>
</evidence>
<dbReference type="PANTHER" id="PTHR43576">
    <property type="entry name" value="ALPHA-L-ARABINOFURANOSIDASE C-RELATED"/>
    <property type="match status" value="1"/>
</dbReference>
<evidence type="ECO:0000259" key="2">
    <source>
        <dbReference type="Pfam" id="PF22848"/>
    </source>
</evidence>
<dbReference type="PANTHER" id="PTHR43576:SF3">
    <property type="entry name" value="ALPHA-L-ARABINOFURANOSIDASE C"/>
    <property type="match status" value="1"/>
</dbReference>
<dbReference type="EMBL" id="BONX01000052">
    <property type="protein sequence ID" value="GIH00248.1"/>
    <property type="molecule type" value="Genomic_DNA"/>
</dbReference>
<name>A0ABQ4EZZ7_9ACTN</name>
<protein>
    <recommendedName>
        <fullName evidence="2">Alpha-L-arabinofuranosidase 1 catalytic domain-containing protein</fullName>
    </recommendedName>
</protein>
<dbReference type="InterPro" id="IPR017853">
    <property type="entry name" value="GH"/>
</dbReference>
<dbReference type="SUPFAM" id="SSF51445">
    <property type="entry name" value="(Trans)glycosidases"/>
    <property type="match status" value="2"/>
</dbReference>
<accession>A0ABQ4EZZ7</accession>